<dbReference type="Proteomes" id="UP001404845">
    <property type="component" value="Unassembled WGS sequence"/>
</dbReference>
<protein>
    <recommendedName>
        <fullName evidence="3">Microcin J25-processing protein McjB C-terminal domain-containing protein</fullName>
    </recommendedName>
</protein>
<name>A0ABU9Z8B1_9HYPH</name>
<organism evidence="1 2">
    <name type="scientific">Methylorubrum rhodesianum</name>
    <dbReference type="NCBI Taxonomy" id="29427"/>
    <lineage>
        <taxon>Bacteria</taxon>
        <taxon>Pseudomonadati</taxon>
        <taxon>Pseudomonadota</taxon>
        <taxon>Alphaproteobacteria</taxon>
        <taxon>Hyphomicrobiales</taxon>
        <taxon>Methylobacteriaceae</taxon>
        <taxon>Methylorubrum</taxon>
    </lineage>
</organism>
<dbReference type="RefSeq" id="WP_133091812.1">
    <property type="nucleotide sequence ID" value="NZ_JACWCW010000022.1"/>
</dbReference>
<dbReference type="EMBL" id="JAQYXL010000001">
    <property type="protein sequence ID" value="MEN3227285.1"/>
    <property type="molecule type" value="Genomic_DNA"/>
</dbReference>
<proteinExistence type="predicted"/>
<gene>
    <name evidence="1" type="ORF">PUR21_06435</name>
</gene>
<evidence type="ECO:0000313" key="1">
    <source>
        <dbReference type="EMBL" id="MEN3227285.1"/>
    </source>
</evidence>
<reference evidence="1 2" key="1">
    <citation type="journal article" date="2023" name="PLoS ONE">
        <title>Complete genome assembly of Hawai'i environmental nontuberculous mycobacteria reveals unexpected co-isolation with methylobacteria.</title>
        <authorList>
            <person name="Hendrix J."/>
            <person name="Epperson L.E."/>
            <person name="Tong E.I."/>
            <person name="Chan Y.L."/>
            <person name="Hasan N.A."/>
            <person name="Dawrs S.N."/>
            <person name="Norton G.J."/>
            <person name="Virdi R."/>
            <person name="Crooks J.L."/>
            <person name="Chan E.D."/>
            <person name="Honda J.R."/>
            <person name="Strong M."/>
        </authorList>
    </citation>
    <scope>NUCLEOTIDE SEQUENCE [LARGE SCALE GENOMIC DNA]</scope>
    <source>
        <strain evidence="1 2">NJH_HI01</strain>
    </source>
</reference>
<accession>A0ABU9Z8B1</accession>
<comment type="caution">
    <text evidence="1">The sequence shown here is derived from an EMBL/GenBank/DDBJ whole genome shotgun (WGS) entry which is preliminary data.</text>
</comment>
<evidence type="ECO:0008006" key="3">
    <source>
        <dbReference type="Google" id="ProtNLM"/>
    </source>
</evidence>
<evidence type="ECO:0000313" key="2">
    <source>
        <dbReference type="Proteomes" id="UP001404845"/>
    </source>
</evidence>
<sequence>MGEAKKRKDQAAAWRSSLSVDEQKVADVAQRLWSIFPAQGACYRTSLFLRYHLSKAHGIDGQAMVGFVNDGTDDLYSSHAWFEFNGSKTDLGLSRPLHPELQKVGPLLIHGKVVRPGWPWSYHATRPPAGLTAVRNMLAHPGTAAHMEAMEQLHLTMKATARSDELIRAYLDNAPDGLTYDVVARQVG</sequence>
<keyword evidence="2" id="KW-1185">Reference proteome</keyword>